<keyword evidence="1" id="KW-0812">Transmembrane</keyword>
<dbReference type="Pfam" id="PF12937">
    <property type="entry name" value="F-box-like"/>
    <property type="match status" value="1"/>
</dbReference>
<dbReference type="AlphaFoldDB" id="A0AAE0DDJ7"/>
<dbReference type="SUPFAM" id="SSF81383">
    <property type="entry name" value="F-box domain"/>
    <property type="match status" value="1"/>
</dbReference>
<reference evidence="3" key="1">
    <citation type="submission" date="2023-02" db="EMBL/GenBank/DDBJ databases">
        <title>Colletotrichum kahawae CIFC_Que2 genome sequencing and assembly.</title>
        <authorList>
            <person name="Baroncelli R."/>
        </authorList>
    </citation>
    <scope>NUCLEOTIDE SEQUENCE</scope>
    <source>
        <strain evidence="3">CIFC_Que2</strain>
    </source>
</reference>
<sequence>MRTLKKQRSTLKLPPEIILLIIHYLPTESVLSFTLTCRLFYISFFPKSLILSPLSKSISLTMLERDIPYLLYCPECITLHSWQRFSRPGGLLAIHSKRPCSKTAFRPPFICGKITYQHIRLVMNHHLYGDSHGLPVHTLSESRHWQCGATGVDFQYSRQARIINNNLFLITNQTMHHPTNDTIQFEKYLRVDGGRICYHRNIWDTPRYYSSISQLTGSSKLHDKHPPLISLPKFLMDAQCGRILSCPVCLTDAQVSIKWSNKFKRWSVEMVAWRQFGDCRSPFDLQWESMTIPGSEGPTEELRAQEHPPGIVRYRWSKGDTKLSDMNSYFVG</sequence>
<gene>
    <name evidence="3" type="ORF">CKAH01_13714</name>
</gene>
<name>A0AAE0DDJ7_COLKA</name>
<organism evidence="3 4">
    <name type="scientific">Colletotrichum kahawae</name>
    <name type="common">Coffee berry disease fungus</name>
    <dbReference type="NCBI Taxonomy" id="34407"/>
    <lineage>
        <taxon>Eukaryota</taxon>
        <taxon>Fungi</taxon>
        <taxon>Dikarya</taxon>
        <taxon>Ascomycota</taxon>
        <taxon>Pezizomycotina</taxon>
        <taxon>Sordariomycetes</taxon>
        <taxon>Hypocreomycetidae</taxon>
        <taxon>Glomerellales</taxon>
        <taxon>Glomerellaceae</taxon>
        <taxon>Colletotrichum</taxon>
        <taxon>Colletotrichum gloeosporioides species complex</taxon>
    </lineage>
</organism>
<comment type="caution">
    <text evidence="3">The sequence shown here is derived from an EMBL/GenBank/DDBJ whole genome shotgun (WGS) entry which is preliminary data.</text>
</comment>
<keyword evidence="1" id="KW-0472">Membrane</keyword>
<keyword evidence="1" id="KW-1133">Transmembrane helix</keyword>
<dbReference type="InterPro" id="IPR036047">
    <property type="entry name" value="F-box-like_dom_sf"/>
</dbReference>
<feature type="domain" description="F-box" evidence="2">
    <location>
        <begin position="7"/>
        <end position="54"/>
    </location>
</feature>
<evidence type="ECO:0000256" key="1">
    <source>
        <dbReference type="SAM" id="Phobius"/>
    </source>
</evidence>
<dbReference type="PROSITE" id="PS50181">
    <property type="entry name" value="FBOX"/>
    <property type="match status" value="1"/>
</dbReference>
<dbReference type="EMBL" id="VYYT01000061">
    <property type="protein sequence ID" value="KAK2772925.1"/>
    <property type="molecule type" value="Genomic_DNA"/>
</dbReference>
<protein>
    <recommendedName>
        <fullName evidence="2">F-box domain-containing protein</fullName>
    </recommendedName>
</protein>
<dbReference type="CDD" id="cd09917">
    <property type="entry name" value="F-box_SF"/>
    <property type="match status" value="1"/>
</dbReference>
<evidence type="ECO:0000259" key="2">
    <source>
        <dbReference type="PROSITE" id="PS50181"/>
    </source>
</evidence>
<accession>A0AAE0DDJ7</accession>
<dbReference type="InterPro" id="IPR001810">
    <property type="entry name" value="F-box_dom"/>
</dbReference>
<evidence type="ECO:0000313" key="4">
    <source>
        <dbReference type="Proteomes" id="UP001281614"/>
    </source>
</evidence>
<feature type="transmembrane region" description="Helical" evidence="1">
    <location>
        <begin position="21"/>
        <end position="41"/>
    </location>
</feature>
<keyword evidence="4" id="KW-1185">Reference proteome</keyword>
<evidence type="ECO:0000313" key="3">
    <source>
        <dbReference type="EMBL" id="KAK2772925.1"/>
    </source>
</evidence>
<dbReference type="Proteomes" id="UP001281614">
    <property type="component" value="Unassembled WGS sequence"/>
</dbReference>
<proteinExistence type="predicted"/>